<protein>
    <submittedName>
        <fullName evidence="2">Uncharacterized protein</fullName>
    </submittedName>
</protein>
<feature type="compositionally biased region" description="Basic residues" evidence="1">
    <location>
        <begin position="70"/>
        <end position="79"/>
    </location>
</feature>
<gene>
    <name evidence="2" type="ORF">I79_018274</name>
</gene>
<dbReference type="Proteomes" id="UP000001075">
    <property type="component" value="Unassembled WGS sequence"/>
</dbReference>
<evidence type="ECO:0000256" key="1">
    <source>
        <dbReference type="SAM" id="MobiDB-lite"/>
    </source>
</evidence>
<reference evidence="3" key="1">
    <citation type="journal article" date="2011" name="Nat. Biotechnol.">
        <title>The genomic sequence of the Chinese hamster ovary (CHO)-K1 cell line.</title>
        <authorList>
            <person name="Xu X."/>
            <person name="Nagarajan H."/>
            <person name="Lewis N.E."/>
            <person name="Pan S."/>
            <person name="Cai Z."/>
            <person name="Liu X."/>
            <person name="Chen W."/>
            <person name="Xie M."/>
            <person name="Wang W."/>
            <person name="Hammond S."/>
            <person name="Andersen M.R."/>
            <person name="Neff N."/>
            <person name="Passarelli B."/>
            <person name="Koh W."/>
            <person name="Fan H.C."/>
            <person name="Wang J."/>
            <person name="Gui Y."/>
            <person name="Lee K.H."/>
            <person name="Betenbaugh M.J."/>
            <person name="Quake S.R."/>
            <person name="Famili I."/>
            <person name="Palsson B.O."/>
            <person name="Wang J."/>
        </authorList>
    </citation>
    <scope>NUCLEOTIDE SEQUENCE [LARGE SCALE GENOMIC DNA]</scope>
    <source>
        <strain evidence="3">CHO K1 cell line</strain>
    </source>
</reference>
<dbReference type="EMBL" id="JH001236">
    <property type="protein sequence ID" value="EGW09952.1"/>
    <property type="molecule type" value="Genomic_DNA"/>
</dbReference>
<feature type="region of interest" description="Disordered" evidence="1">
    <location>
        <begin position="57"/>
        <end position="93"/>
    </location>
</feature>
<name>G3I497_CRIGR</name>
<evidence type="ECO:0000313" key="2">
    <source>
        <dbReference type="EMBL" id="EGW09952.1"/>
    </source>
</evidence>
<feature type="compositionally biased region" description="Polar residues" evidence="1">
    <location>
        <begin position="80"/>
        <end position="93"/>
    </location>
</feature>
<feature type="compositionally biased region" description="Basic and acidic residues" evidence="1">
    <location>
        <begin position="57"/>
        <end position="68"/>
    </location>
</feature>
<dbReference type="AlphaFoldDB" id="G3I497"/>
<accession>G3I497</accession>
<organism evidence="2 3">
    <name type="scientific">Cricetulus griseus</name>
    <name type="common">Chinese hamster</name>
    <name type="synonym">Cricetulus barabensis griseus</name>
    <dbReference type="NCBI Taxonomy" id="10029"/>
    <lineage>
        <taxon>Eukaryota</taxon>
        <taxon>Metazoa</taxon>
        <taxon>Chordata</taxon>
        <taxon>Craniata</taxon>
        <taxon>Vertebrata</taxon>
        <taxon>Euteleostomi</taxon>
        <taxon>Mammalia</taxon>
        <taxon>Eutheria</taxon>
        <taxon>Euarchontoglires</taxon>
        <taxon>Glires</taxon>
        <taxon>Rodentia</taxon>
        <taxon>Myomorpha</taxon>
        <taxon>Muroidea</taxon>
        <taxon>Cricetidae</taxon>
        <taxon>Cricetinae</taxon>
        <taxon>Cricetulus</taxon>
    </lineage>
</organism>
<proteinExistence type="predicted"/>
<evidence type="ECO:0000313" key="3">
    <source>
        <dbReference type="Proteomes" id="UP000001075"/>
    </source>
</evidence>
<dbReference type="InParanoid" id="G3I497"/>
<sequence>MNHWLAQRAQDRSQPKNYLKDKSVWPSITTKWLAFIQRGTQYTIKDLKVSLWPDTESLGRERNSEPQGHKPFHTSKRQGTHMNLFSEYNSGKC</sequence>